<feature type="compositionally biased region" description="Low complexity" evidence="1">
    <location>
        <begin position="123"/>
        <end position="137"/>
    </location>
</feature>
<evidence type="ECO:0000313" key="3">
    <source>
        <dbReference type="Proteomes" id="UP001501442"/>
    </source>
</evidence>
<feature type="region of interest" description="Disordered" evidence="1">
    <location>
        <begin position="102"/>
        <end position="137"/>
    </location>
</feature>
<name>A0ABP8UAT8_9ACTN</name>
<evidence type="ECO:0000256" key="1">
    <source>
        <dbReference type="SAM" id="MobiDB-lite"/>
    </source>
</evidence>
<dbReference type="Proteomes" id="UP001501442">
    <property type="component" value="Unassembled WGS sequence"/>
</dbReference>
<sequence>MRVELSNGQWAEFRDPNKLTSGDAKALRRATKLQFKPDEDGVPRVEEMDMSITDVQMDALLTRIITSWDVRDVDGQPLGIPIADPEALDRVPLDDYGTLVEEAKPYKDKIDAAGKSRTEKSNDSSASSPPESLATSQ</sequence>
<organism evidence="2 3">
    <name type="scientific">Actinoallomurus vinaceus</name>
    <dbReference type="NCBI Taxonomy" id="1080074"/>
    <lineage>
        <taxon>Bacteria</taxon>
        <taxon>Bacillati</taxon>
        <taxon>Actinomycetota</taxon>
        <taxon>Actinomycetes</taxon>
        <taxon>Streptosporangiales</taxon>
        <taxon>Thermomonosporaceae</taxon>
        <taxon>Actinoallomurus</taxon>
    </lineage>
</organism>
<dbReference type="RefSeq" id="WP_345432079.1">
    <property type="nucleotide sequence ID" value="NZ_BAABHK010000004.1"/>
</dbReference>
<evidence type="ECO:0008006" key="4">
    <source>
        <dbReference type="Google" id="ProtNLM"/>
    </source>
</evidence>
<dbReference type="EMBL" id="BAABHK010000004">
    <property type="protein sequence ID" value="GAA4626874.1"/>
    <property type="molecule type" value="Genomic_DNA"/>
</dbReference>
<accession>A0ABP8UAT8</accession>
<keyword evidence="3" id="KW-1185">Reference proteome</keyword>
<comment type="caution">
    <text evidence="2">The sequence shown here is derived from an EMBL/GenBank/DDBJ whole genome shotgun (WGS) entry which is preliminary data.</text>
</comment>
<proteinExistence type="predicted"/>
<feature type="compositionally biased region" description="Basic and acidic residues" evidence="1">
    <location>
        <begin position="102"/>
        <end position="122"/>
    </location>
</feature>
<evidence type="ECO:0000313" key="2">
    <source>
        <dbReference type="EMBL" id="GAA4626874.1"/>
    </source>
</evidence>
<gene>
    <name evidence="2" type="ORF">GCM10023196_036900</name>
</gene>
<reference evidence="3" key="1">
    <citation type="journal article" date="2019" name="Int. J. Syst. Evol. Microbiol.">
        <title>The Global Catalogue of Microorganisms (GCM) 10K type strain sequencing project: providing services to taxonomists for standard genome sequencing and annotation.</title>
        <authorList>
            <consortium name="The Broad Institute Genomics Platform"/>
            <consortium name="The Broad Institute Genome Sequencing Center for Infectious Disease"/>
            <person name="Wu L."/>
            <person name="Ma J."/>
        </authorList>
    </citation>
    <scope>NUCLEOTIDE SEQUENCE [LARGE SCALE GENOMIC DNA]</scope>
    <source>
        <strain evidence="3">JCM 17939</strain>
    </source>
</reference>
<protein>
    <recommendedName>
        <fullName evidence="4">Tail assembly chaperone</fullName>
    </recommendedName>
</protein>